<name>A0ABY3XKY7_9ACTN</name>
<sequence length="69" mass="7820">MRELGEWAADVLRTRWLSMRVNREKLVAVYGERQQKAVLETIATALSEIRRGTVMPALVAARRGPLDRG</sequence>
<accession>A0ABY3XKY7</accession>
<evidence type="ECO:0000313" key="1">
    <source>
        <dbReference type="EMBL" id="UNS95061.1"/>
    </source>
</evidence>
<gene>
    <name evidence="1" type="ORF">MMF93_00240</name>
</gene>
<evidence type="ECO:0000313" key="2">
    <source>
        <dbReference type="Proteomes" id="UP001202244"/>
    </source>
</evidence>
<protein>
    <submittedName>
        <fullName evidence="1">Uncharacterized protein</fullName>
    </submittedName>
</protein>
<dbReference type="Proteomes" id="UP001202244">
    <property type="component" value="Chromosome"/>
</dbReference>
<dbReference type="RefSeq" id="WP_242748421.1">
    <property type="nucleotide sequence ID" value="NZ_CP093846.1"/>
</dbReference>
<dbReference type="EMBL" id="CP093846">
    <property type="protein sequence ID" value="UNS95061.1"/>
    <property type="molecule type" value="Genomic_DNA"/>
</dbReference>
<keyword evidence="2" id="KW-1185">Reference proteome</keyword>
<reference evidence="1 2" key="1">
    <citation type="journal article" date="2023" name="Microbiol. Spectr.">
        <title>Synergy between Genome Mining, Metabolomics, and Bioinformatics Uncovers Antibacterial Chlorinated Carbazole Alkaloids and Their Biosynthetic Gene Cluster from Streptomyces tubbatahanensis sp. nov., a Novel Actinomycete Isolated from Sulu Sea, Philippines.</title>
        <authorList>
            <person name="Tenebro C.P."/>
            <person name="Trono D.J.V.L."/>
            <person name="Balida L.A.P."/>
            <person name="Bayog L.K.A."/>
            <person name="Bruna J.R."/>
            <person name="Sabido E.M."/>
            <person name="Caspe D.P.C."/>
            <person name="de Los Santos E.L.C."/>
            <person name="Saludes J.P."/>
            <person name="Dalisay D.S."/>
        </authorList>
    </citation>
    <scope>NUCLEOTIDE SEQUENCE [LARGE SCALE GENOMIC DNA]</scope>
    <source>
        <strain evidence="1 2">DSD3025</strain>
    </source>
</reference>
<proteinExistence type="predicted"/>
<organism evidence="1 2">
    <name type="scientific">Streptomyces tubbatahanensis</name>
    <dbReference type="NCBI Taxonomy" id="2923272"/>
    <lineage>
        <taxon>Bacteria</taxon>
        <taxon>Bacillati</taxon>
        <taxon>Actinomycetota</taxon>
        <taxon>Actinomycetes</taxon>
        <taxon>Kitasatosporales</taxon>
        <taxon>Streptomycetaceae</taxon>
        <taxon>Streptomyces</taxon>
    </lineage>
</organism>